<protein>
    <submittedName>
        <fullName evidence="2">CIC11C00000000276</fullName>
    </submittedName>
</protein>
<dbReference type="InterPro" id="IPR029058">
    <property type="entry name" value="AB_hydrolase_fold"/>
</dbReference>
<dbReference type="InterPro" id="IPR050266">
    <property type="entry name" value="AB_hydrolase_sf"/>
</dbReference>
<dbReference type="AlphaFoldDB" id="A0A1L0BH89"/>
<dbReference type="SUPFAM" id="SSF53474">
    <property type="entry name" value="alpha/beta-Hydrolases"/>
    <property type="match status" value="1"/>
</dbReference>
<dbReference type="Pfam" id="PF12697">
    <property type="entry name" value="Abhydrolase_6"/>
    <property type="match status" value="1"/>
</dbReference>
<dbReference type="PRINTS" id="PR00412">
    <property type="entry name" value="EPOXHYDRLASE"/>
</dbReference>
<dbReference type="STRING" id="45354.A0A1L0BH89"/>
<dbReference type="GO" id="GO:0046464">
    <property type="term" value="P:acylglycerol catabolic process"/>
    <property type="evidence" value="ECO:0007669"/>
    <property type="project" value="TreeGrafter"/>
</dbReference>
<dbReference type="GO" id="GO:0016020">
    <property type="term" value="C:membrane"/>
    <property type="evidence" value="ECO:0007669"/>
    <property type="project" value="TreeGrafter"/>
</dbReference>
<evidence type="ECO:0000313" key="3">
    <source>
        <dbReference type="Proteomes" id="UP000182334"/>
    </source>
</evidence>
<evidence type="ECO:0000313" key="2">
    <source>
        <dbReference type="EMBL" id="SGZ49618.1"/>
    </source>
</evidence>
<dbReference type="PANTHER" id="PTHR43798">
    <property type="entry name" value="MONOACYLGLYCEROL LIPASE"/>
    <property type="match status" value="1"/>
</dbReference>
<dbReference type="OrthoDB" id="408373at2759"/>
<keyword evidence="3" id="KW-1185">Reference proteome</keyword>
<reference evidence="2 3" key="1">
    <citation type="submission" date="2016-10" db="EMBL/GenBank/DDBJ databases">
        <authorList>
            <person name="de Groot N.N."/>
        </authorList>
    </citation>
    <scope>NUCLEOTIDE SEQUENCE [LARGE SCALE GENOMIC DNA]</scope>
    <source>
        <strain evidence="2 3">CBS 141442</strain>
    </source>
</reference>
<name>A0A1L0BH89_9ASCO</name>
<accession>A0A1L0BH89</accession>
<dbReference type="InterPro" id="IPR000073">
    <property type="entry name" value="AB_hydrolase_1"/>
</dbReference>
<dbReference type="Gene3D" id="3.40.50.1820">
    <property type="entry name" value="alpha/beta hydrolase"/>
    <property type="match status" value="1"/>
</dbReference>
<dbReference type="Proteomes" id="UP000182334">
    <property type="component" value="Chromosome II"/>
</dbReference>
<proteinExistence type="predicted"/>
<organism evidence="2 3">
    <name type="scientific">Sungouiella intermedia</name>
    <dbReference type="NCBI Taxonomy" id="45354"/>
    <lineage>
        <taxon>Eukaryota</taxon>
        <taxon>Fungi</taxon>
        <taxon>Dikarya</taxon>
        <taxon>Ascomycota</taxon>
        <taxon>Saccharomycotina</taxon>
        <taxon>Pichiomycetes</taxon>
        <taxon>Metschnikowiaceae</taxon>
        <taxon>Sungouiella</taxon>
    </lineage>
</organism>
<dbReference type="PANTHER" id="PTHR43798:SF5">
    <property type="entry name" value="MONOACYLGLYCEROL LIPASE ABHD6"/>
    <property type="match status" value="1"/>
</dbReference>
<dbReference type="GO" id="GO:0047372">
    <property type="term" value="F:monoacylglycerol lipase activity"/>
    <property type="evidence" value="ECO:0007669"/>
    <property type="project" value="TreeGrafter"/>
</dbReference>
<feature type="domain" description="AB hydrolase-1" evidence="1">
    <location>
        <begin position="21"/>
        <end position="257"/>
    </location>
</feature>
<dbReference type="EMBL" id="LT635757">
    <property type="protein sequence ID" value="SGZ49618.1"/>
    <property type="molecule type" value="Genomic_DNA"/>
</dbReference>
<dbReference type="InterPro" id="IPR000639">
    <property type="entry name" value="Epox_hydrolase-like"/>
</dbReference>
<gene>
    <name evidence="2" type="ORF">SAMEA4029010_CIC11G00000000276</name>
</gene>
<evidence type="ECO:0000259" key="1">
    <source>
        <dbReference type="Pfam" id="PF12697"/>
    </source>
</evidence>
<sequence>MPFSSTGTFYKYLNPEAPKVIVFFHGLGSSLNYYFLIASALSSNYGCLLLDNPGAGRTKLSQDSVSAKEIGSTGLLLIEELGIANKEFLLVGHSMAGLVVNYLAGGHADGINISGCVLISPLHPLAETKPAFEKRIEMIRSSNSMEAVAEAVSTNAPGSKCSRFKKAFIQELVSAQSPEGYVANCGAILNACSHEDEFKKLYKQVEVPVLFILGDEDKTTPFEGCVELIANGVKDKTIVTLKGIGHWAALEDDETVLEEIKKFLKKISF</sequence>